<dbReference type="EMBL" id="CP020028">
    <property type="protein sequence ID" value="ASR49385.1"/>
    <property type="molecule type" value="Genomic_DNA"/>
</dbReference>
<dbReference type="RefSeq" id="WP_094156582.1">
    <property type="nucleotide sequence ID" value="NZ_CP020028.1"/>
</dbReference>
<evidence type="ECO:0000259" key="5">
    <source>
        <dbReference type="PROSITE" id="PS50931"/>
    </source>
</evidence>
<comment type="similarity">
    <text evidence="1">Belongs to the LysR transcriptional regulatory family.</text>
</comment>
<dbReference type="OrthoDB" id="9803735at2"/>
<dbReference type="Pfam" id="PF00126">
    <property type="entry name" value="HTH_1"/>
    <property type="match status" value="1"/>
</dbReference>
<evidence type="ECO:0000256" key="4">
    <source>
        <dbReference type="ARBA" id="ARBA00023163"/>
    </source>
</evidence>
<dbReference type="CDD" id="cd05466">
    <property type="entry name" value="PBP2_LTTR_substrate"/>
    <property type="match status" value="1"/>
</dbReference>
<accession>A0A222WTT2</accession>
<dbReference type="InterPro" id="IPR036388">
    <property type="entry name" value="WH-like_DNA-bd_sf"/>
</dbReference>
<dbReference type="FunFam" id="1.10.10.10:FF:000001">
    <property type="entry name" value="LysR family transcriptional regulator"/>
    <property type="match status" value="1"/>
</dbReference>
<gene>
    <name evidence="6" type="ORF">B4V02_23090</name>
</gene>
<dbReference type="GO" id="GO:0005829">
    <property type="term" value="C:cytosol"/>
    <property type="evidence" value="ECO:0007669"/>
    <property type="project" value="TreeGrafter"/>
</dbReference>
<evidence type="ECO:0000313" key="7">
    <source>
        <dbReference type="Proteomes" id="UP000214666"/>
    </source>
</evidence>
<evidence type="ECO:0000256" key="2">
    <source>
        <dbReference type="ARBA" id="ARBA00023015"/>
    </source>
</evidence>
<dbReference type="PRINTS" id="PR00039">
    <property type="entry name" value="HTHLYSR"/>
</dbReference>
<dbReference type="Pfam" id="PF03466">
    <property type="entry name" value="LysR_substrate"/>
    <property type="match status" value="1"/>
</dbReference>
<dbReference type="GO" id="GO:0003700">
    <property type="term" value="F:DNA-binding transcription factor activity"/>
    <property type="evidence" value="ECO:0007669"/>
    <property type="project" value="InterPro"/>
</dbReference>
<dbReference type="InterPro" id="IPR050950">
    <property type="entry name" value="HTH-type_LysR_regulators"/>
</dbReference>
<protein>
    <submittedName>
        <fullName evidence="6">Transcriptional regulator</fullName>
    </submittedName>
</protein>
<keyword evidence="7" id="KW-1185">Reference proteome</keyword>
<keyword evidence="3" id="KW-0238">DNA-binding</keyword>
<reference evidence="6 7" key="1">
    <citation type="submission" date="2017-03" db="EMBL/GenBank/DDBJ databases">
        <title>Complete genome sequence of Paenibacillus Kribbensis producing bioflocculants.</title>
        <authorList>
            <person name="Lee H.-G."/>
            <person name="Oh H.-M."/>
        </authorList>
    </citation>
    <scope>NUCLEOTIDE SEQUENCE [LARGE SCALE GENOMIC DNA]</scope>
    <source>
        <strain evidence="6 7">AM49</strain>
    </source>
</reference>
<dbReference type="Proteomes" id="UP000214666">
    <property type="component" value="Chromosome"/>
</dbReference>
<organism evidence="6 7">
    <name type="scientific">Paenibacillus kribbensis</name>
    <dbReference type="NCBI Taxonomy" id="172713"/>
    <lineage>
        <taxon>Bacteria</taxon>
        <taxon>Bacillati</taxon>
        <taxon>Bacillota</taxon>
        <taxon>Bacilli</taxon>
        <taxon>Bacillales</taxon>
        <taxon>Paenibacillaceae</taxon>
        <taxon>Paenibacillus</taxon>
    </lineage>
</organism>
<dbReference type="InterPro" id="IPR000847">
    <property type="entry name" value="LysR_HTH_N"/>
</dbReference>
<dbReference type="PROSITE" id="PS50931">
    <property type="entry name" value="HTH_LYSR"/>
    <property type="match status" value="1"/>
</dbReference>
<dbReference type="InterPro" id="IPR005119">
    <property type="entry name" value="LysR_subst-bd"/>
</dbReference>
<dbReference type="SUPFAM" id="SSF53850">
    <property type="entry name" value="Periplasmic binding protein-like II"/>
    <property type="match status" value="1"/>
</dbReference>
<dbReference type="InterPro" id="IPR036390">
    <property type="entry name" value="WH_DNA-bd_sf"/>
</dbReference>
<dbReference type="GO" id="GO:0003677">
    <property type="term" value="F:DNA binding"/>
    <property type="evidence" value="ECO:0007669"/>
    <property type="project" value="UniProtKB-KW"/>
</dbReference>
<dbReference type="Gene3D" id="1.10.10.10">
    <property type="entry name" value="Winged helix-like DNA-binding domain superfamily/Winged helix DNA-binding domain"/>
    <property type="match status" value="1"/>
</dbReference>
<evidence type="ECO:0000313" key="6">
    <source>
        <dbReference type="EMBL" id="ASR49385.1"/>
    </source>
</evidence>
<dbReference type="AlphaFoldDB" id="A0A222WTT2"/>
<evidence type="ECO:0000256" key="3">
    <source>
        <dbReference type="ARBA" id="ARBA00023125"/>
    </source>
</evidence>
<dbReference type="Gene3D" id="3.40.190.290">
    <property type="match status" value="1"/>
</dbReference>
<dbReference type="PANTHER" id="PTHR30419:SF28">
    <property type="entry name" value="HTH-TYPE TRANSCRIPTIONAL REGULATOR BSDA"/>
    <property type="match status" value="1"/>
</dbReference>
<feature type="domain" description="HTH lysR-type" evidence="5">
    <location>
        <begin position="1"/>
        <end position="58"/>
    </location>
</feature>
<sequence length="315" mass="35722">MDIKHLHYFCVIVEEGQITKAARRLNMAQPPLSQQLKNMEDELGVKLIYREGKKWEVTEAGYALYTRAKRLLTEMEDTCREIGEFECNVTGTLSIGTSSVCMSLITGPLSRFHQDYPGVYIKIGHGDTHHLEELLHQNKVDLALLLLPVDDKSYHTLELEEAPFVVVLPCEWADRHPSGEITLQEAANYDLLLARRTEGLGVYETVIRKFQEQHLIPRVVLDCPEISTILSLVSTGMGITIIPDTGLGREYGDRFRTLAIKEPFPFTRPAVVWRKDRYLSNAARKLVEYLQAGAGDTKKDCSRVETPLTEQSYIT</sequence>
<dbReference type="KEGG" id="pkb:B4V02_23090"/>
<proteinExistence type="inferred from homology"/>
<evidence type="ECO:0000256" key="1">
    <source>
        <dbReference type="ARBA" id="ARBA00009437"/>
    </source>
</evidence>
<dbReference type="PANTHER" id="PTHR30419">
    <property type="entry name" value="HTH-TYPE TRANSCRIPTIONAL REGULATOR YBHD"/>
    <property type="match status" value="1"/>
</dbReference>
<name>A0A222WTT2_9BACL</name>
<keyword evidence="2" id="KW-0805">Transcription regulation</keyword>
<dbReference type="STRING" id="172713.GCA_001705305_00234"/>
<keyword evidence="4" id="KW-0804">Transcription</keyword>
<dbReference type="SUPFAM" id="SSF46785">
    <property type="entry name" value="Winged helix' DNA-binding domain"/>
    <property type="match status" value="1"/>
</dbReference>